<name>A0A379E7A0_9PORP</name>
<dbReference type="RefSeq" id="WP_081774476.1">
    <property type="nucleotide sequence ID" value="NZ_UGTF01000002.1"/>
</dbReference>
<keyword evidence="1" id="KW-0238">DNA-binding</keyword>
<proteinExistence type="predicted"/>
<dbReference type="AlphaFoldDB" id="A0A379E7A0"/>
<dbReference type="InterPro" id="IPR009057">
    <property type="entry name" value="Homeodomain-like_sf"/>
</dbReference>
<feature type="domain" description="HTH tetR-type" evidence="2">
    <location>
        <begin position="10"/>
        <end position="45"/>
    </location>
</feature>
<organism evidence="3 4">
    <name type="scientific">Porphyromonas macacae</name>
    <dbReference type="NCBI Taxonomy" id="28115"/>
    <lineage>
        <taxon>Bacteria</taxon>
        <taxon>Pseudomonadati</taxon>
        <taxon>Bacteroidota</taxon>
        <taxon>Bacteroidia</taxon>
        <taxon>Bacteroidales</taxon>
        <taxon>Porphyromonadaceae</taxon>
        <taxon>Porphyromonas</taxon>
    </lineage>
</organism>
<dbReference type="SUPFAM" id="SSF46689">
    <property type="entry name" value="Homeodomain-like"/>
    <property type="match status" value="1"/>
</dbReference>
<dbReference type="EMBL" id="UGTF01000002">
    <property type="protein sequence ID" value="SUB88578.1"/>
    <property type="molecule type" value="Genomic_DNA"/>
</dbReference>
<evidence type="ECO:0000313" key="4">
    <source>
        <dbReference type="Proteomes" id="UP000254156"/>
    </source>
</evidence>
<dbReference type="GO" id="GO:0003677">
    <property type="term" value="F:DNA binding"/>
    <property type="evidence" value="ECO:0007669"/>
    <property type="project" value="UniProtKB-KW"/>
</dbReference>
<accession>A0A379E7A0</accession>
<evidence type="ECO:0000259" key="2">
    <source>
        <dbReference type="Pfam" id="PF00440"/>
    </source>
</evidence>
<dbReference type="Pfam" id="PF00440">
    <property type="entry name" value="TetR_N"/>
    <property type="match status" value="1"/>
</dbReference>
<sequence>MEKGNKIDYILTEAFKLFLCKEYDRVTTGDLEEKMRISRGSIYYR</sequence>
<dbReference type="Proteomes" id="UP000254156">
    <property type="component" value="Unassembled WGS sequence"/>
</dbReference>
<dbReference type="Gene3D" id="1.10.10.60">
    <property type="entry name" value="Homeodomain-like"/>
    <property type="match status" value="1"/>
</dbReference>
<reference evidence="3 4" key="1">
    <citation type="submission" date="2018-06" db="EMBL/GenBank/DDBJ databases">
        <authorList>
            <consortium name="Pathogen Informatics"/>
            <person name="Doyle S."/>
        </authorList>
    </citation>
    <scope>NUCLEOTIDE SEQUENCE [LARGE SCALE GENOMIC DNA]</scope>
    <source>
        <strain evidence="3 4">NCTC11632</strain>
    </source>
</reference>
<dbReference type="InterPro" id="IPR001647">
    <property type="entry name" value="HTH_TetR"/>
</dbReference>
<gene>
    <name evidence="3" type="ORF">NCTC11632_00649</name>
</gene>
<protein>
    <recommendedName>
        <fullName evidence="2">HTH tetR-type domain-containing protein</fullName>
    </recommendedName>
</protein>
<evidence type="ECO:0000256" key="1">
    <source>
        <dbReference type="ARBA" id="ARBA00023125"/>
    </source>
</evidence>
<evidence type="ECO:0000313" key="3">
    <source>
        <dbReference type="EMBL" id="SUB88578.1"/>
    </source>
</evidence>